<comment type="caution">
    <text evidence="2">The sequence shown here is derived from an EMBL/GenBank/DDBJ whole genome shotgun (WGS) entry which is preliminary data.</text>
</comment>
<dbReference type="CDD" id="cd06587">
    <property type="entry name" value="VOC"/>
    <property type="match status" value="1"/>
</dbReference>
<gene>
    <name evidence="2" type="ORF">GCM10009838_56800</name>
</gene>
<dbReference type="RefSeq" id="WP_344660194.1">
    <property type="nucleotide sequence ID" value="NZ_BAAAQM010000038.1"/>
</dbReference>
<feature type="domain" description="Glyoxalase-like" evidence="1">
    <location>
        <begin position="10"/>
        <end position="113"/>
    </location>
</feature>
<organism evidence="2 3">
    <name type="scientific">Catenulispora subtropica</name>
    <dbReference type="NCBI Taxonomy" id="450798"/>
    <lineage>
        <taxon>Bacteria</taxon>
        <taxon>Bacillati</taxon>
        <taxon>Actinomycetota</taxon>
        <taxon>Actinomycetes</taxon>
        <taxon>Catenulisporales</taxon>
        <taxon>Catenulisporaceae</taxon>
        <taxon>Catenulispora</taxon>
    </lineage>
</organism>
<dbReference type="Gene3D" id="3.10.180.10">
    <property type="entry name" value="2,3-Dihydroxybiphenyl 1,2-Dioxygenase, domain 1"/>
    <property type="match status" value="1"/>
</dbReference>
<protein>
    <submittedName>
        <fullName evidence="2">VOC family protein</fullName>
    </submittedName>
</protein>
<reference evidence="2 3" key="1">
    <citation type="journal article" date="2019" name="Int. J. Syst. Evol. Microbiol.">
        <title>The Global Catalogue of Microorganisms (GCM) 10K type strain sequencing project: providing services to taxonomists for standard genome sequencing and annotation.</title>
        <authorList>
            <consortium name="The Broad Institute Genomics Platform"/>
            <consortium name="The Broad Institute Genome Sequencing Center for Infectious Disease"/>
            <person name="Wu L."/>
            <person name="Ma J."/>
        </authorList>
    </citation>
    <scope>NUCLEOTIDE SEQUENCE [LARGE SCALE GENOMIC DNA]</scope>
    <source>
        <strain evidence="2 3">JCM 16013</strain>
    </source>
</reference>
<dbReference type="InterPro" id="IPR029068">
    <property type="entry name" value="Glyas_Bleomycin-R_OHBP_Dase"/>
</dbReference>
<proteinExistence type="predicted"/>
<evidence type="ECO:0000259" key="1">
    <source>
        <dbReference type="Pfam" id="PF18029"/>
    </source>
</evidence>
<dbReference type="Proteomes" id="UP001499854">
    <property type="component" value="Unassembled WGS sequence"/>
</dbReference>
<evidence type="ECO:0000313" key="3">
    <source>
        <dbReference type="Proteomes" id="UP001499854"/>
    </source>
</evidence>
<dbReference type="EMBL" id="BAAAQM010000038">
    <property type="protein sequence ID" value="GAA1986805.1"/>
    <property type="molecule type" value="Genomic_DNA"/>
</dbReference>
<dbReference type="PANTHER" id="PTHR35908:SF1">
    <property type="entry name" value="CONSERVED PROTEIN"/>
    <property type="match status" value="1"/>
</dbReference>
<dbReference type="Pfam" id="PF18029">
    <property type="entry name" value="Glyoxalase_6"/>
    <property type="match status" value="1"/>
</dbReference>
<dbReference type="InterPro" id="IPR041581">
    <property type="entry name" value="Glyoxalase_6"/>
</dbReference>
<keyword evidence="3" id="KW-1185">Reference proteome</keyword>
<accession>A0ABN2SHF5</accession>
<evidence type="ECO:0000313" key="2">
    <source>
        <dbReference type="EMBL" id="GAA1986805.1"/>
    </source>
</evidence>
<dbReference type="PANTHER" id="PTHR35908">
    <property type="entry name" value="HYPOTHETICAL FUSION PROTEIN"/>
    <property type="match status" value="1"/>
</dbReference>
<name>A0ABN2SHF5_9ACTN</name>
<sequence length="129" mass="14567">MPHHSRLEKVVIDVPGAEARRAAEFWQGVLGTELTRLYPRFPEYVGADLPYEKHLTLLVQELGEGHPRIHLDIHTDDVEAEVARLEGLGAVRVRHVDTWWVMGDPAGLPFCVLPAAPESLTEENSVRWE</sequence>
<dbReference type="SUPFAM" id="SSF54593">
    <property type="entry name" value="Glyoxalase/Bleomycin resistance protein/Dihydroxybiphenyl dioxygenase"/>
    <property type="match status" value="1"/>
</dbReference>